<keyword evidence="1" id="KW-0732">Signal</keyword>
<evidence type="ECO:0000256" key="1">
    <source>
        <dbReference type="SAM" id="SignalP"/>
    </source>
</evidence>
<name>A0A7W6K1P2_9HYPH</name>
<dbReference type="EMBL" id="JACIDU010000007">
    <property type="protein sequence ID" value="MBB4103578.1"/>
    <property type="molecule type" value="Genomic_DNA"/>
</dbReference>
<dbReference type="Proteomes" id="UP000584824">
    <property type="component" value="Unassembled WGS sequence"/>
</dbReference>
<dbReference type="AlphaFoldDB" id="A0A7W6K1P2"/>
<feature type="signal peptide" evidence="1">
    <location>
        <begin position="1"/>
        <end position="26"/>
    </location>
</feature>
<evidence type="ECO:0008006" key="4">
    <source>
        <dbReference type="Google" id="ProtNLM"/>
    </source>
</evidence>
<gene>
    <name evidence="2" type="ORF">GGQ66_002136</name>
</gene>
<keyword evidence="3" id="KW-1185">Reference proteome</keyword>
<comment type="caution">
    <text evidence="2">The sequence shown here is derived from an EMBL/GenBank/DDBJ whole genome shotgun (WGS) entry which is preliminary data.</text>
</comment>
<dbReference type="PROSITE" id="PS51257">
    <property type="entry name" value="PROKAR_LIPOPROTEIN"/>
    <property type="match status" value="1"/>
</dbReference>
<evidence type="ECO:0000313" key="2">
    <source>
        <dbReference type="EMBL" id="MBB4103578.1"/>
    </source>
</evidence>
<feature type="chain" id="PRO_5031009714" description="Lipoprotein" evidence="1">
    <location>
        <begin position="27"/>
        <end position="214"/>
    </location>
</feature>
<sequence length="214" mass="21997">MKYNRVGILVMMSLALQSCGSITVPAAVKMDSGEAYVGTTTAAISGGTFQVTATSGVVTCSGTYDAFDTNPVISAPVRCSDGRYGTITVLRNPDMRGGSGTVTLANGSHGRVAFGRNASSVLSAPIAMSGLPTPSSTTIGESYSSGGGVYTGNCPTPESIAADGKRCGKRSAAYKAGGYSGYGLMSSARSYGGSTYVRGHYRNGSYVRGHYRRR</sequence>
<proteinExistence type="predicted"/>
<protein>
    <recommendedName>
        <fullName evidence="4">Lipoprotein</fullName>
    </recommendedName>
</protein>
<organism evidence="2 3">
    <name type="scientific">Allorhizobium borbori</name>
    <dbReference type="NCBI Taxonomy" id="485907"/>
    <lineage>
        <taxon>Bacteria</taxon>
        <taxon>Pseudomonadati</taxon>
        <taxon>Pseudomonadota</taxon>
        <taxon>Alphaproteobacteria</taxon>
        <taxon>Hyphomicrobiales</taxon>
        <taxon>Rhizobiaceae</taxon>
        <taxon>Rhizobium/Agrobacterium group</taxon>
        <taxon>Allorhizobium</taxon>
    </lineage>
</organism>
<evidence type="ECO:0000313" key="3">
    <source>
        <dbReference type="Proteomes" id="UP000584824"/>
    </source>
</evidence>
<reference evidence="2 3" key="1">
    <citation type="submission" date="2020-08" db="EMBL/GenBank/DDBJ databases">
        <title>Genomic Encyclopedia of Type Strains, Phase IV (KMG-IV): sequencing the most valuable type-strain genomes for metagenomic binning, comparative biology and taxonomic classification.</title>
        <authorList>
            <person name="Goeker M."/>
        </authorList>
    </citation>
    <scope>NUCLEOTIDE SEQUENCE [LARGE SCALE GENOMIC DNA]</scope>
    <source>
        <strain evidence="2 3">DSM 26385</strain>
    </source>
</reference>
<accession>A0A7W6K1P2</accession>